<feature type="region of interest" description="Disordered" evidence="1">
    <location>
        <begin position="36"/>
        <end position="64"/>
    </location>
</feature>
<feature type="compositionally biased region" description="Basic and acidic residues" evidence="1">
    <location>
        <begin position="42"/>
        <end position="53"/>
    </location>
</feature>
<dbReference type="Proteomes" id="UP000297951">
    <property type="component" value="Unassembled WGS sequence"/>
</dbReference>
<evidence type="ECO:0000256" key="1">
    <source>
        <dbReference type="SAM" id="MobiDB-lite"/>
    </source>
</evidence>
<proteinExistence type="predicted"/>
<name>A0A4Y9F2Q0_9MICC</name>
<dbReference type="RefSeq" id="WP_135012940.1">
    <property type="nucleotide sequence ID" value="NZ_JADGLK010000024.1"/>
</dbReference>
<dbReference type="AlphaFoldDB" id="A0A4Y9F2Q0"/>
<evidence type="ECO:0000313" key="2">
    <source>
        <dbReference type="EMBL" id="TFU21950.1"/>
    </source>
</evidence>
<reference evidence="2 3" key="1">
    <citation type="submission" date="2019-03" db="EMBL/GenBank/DDBJ databases">
        <title>Diversity of the mouse oral microbiome.</title>
        <authorList>
            <person name="Joseph S."/>
            <person name="Aduse-Opoku J."/>
            <person name="Curtis M."/>
            <person name="Wade W."/>
            <person name="Hashim A."/>
        </authorList>
    </citation>
    <scope>NUCLEOTIDE SEQUENCE [LARGE SCALE GENOMIC DNA]</scope>
    <source>
        <strain evidence="3">irhom_31</strain>
    </source>
</reference>
<feature type="compositionally biased region" description="Basic residues" evidence="1">
    <location>
        <begin position="54"/>
        <end position="64"/>
    </location>
</feature>
<comment type="caution">
    <text evidence="2">The sequence shown here is derived from an EMBL/GenBank/DDBJ whole genome shotgun (WGS) entry which is preliminary data.</text>
</comment>
<accession>A0A4Y9F2Q0</accession>
<gene>
    <name evidence="2" type="ORF">E4U03_07525</name>
</gene>
<sequence>MAEPELAEEYLLLLLEILEAAARSAIKMERAVSQKALKKAVKPPEWRAKDEKEKKRHVPLKNKKGRTIGWVDKDSPLVKEVKPEPGSAIVQERGHELAGEALDKKAERKAVLSSALVIGGAAFVGVGEQKNEGGQVTQAGRILSQEEAKAYMQEAGWQWVDEHSSEIQAGAPAYIHGVSPAVIPAGVGTVIVSDSEVHTSGESQKIEVAGYSMVDGKVFDGWDKDYQEPTGQMSHEQLEEHFDAGYEQMILESQSPNSMASM</sequence>
<evidence type="ECO:0000313" key="3">
    <source>
        <dbReference type="Proteomes" id="UP000297951"/>
    </source>
</evidence>
<protein>
    <submittedName>
        <fullName evidence="2">Uncharacterized protein</fullName>
    </submittedName>
</protein>
<dbReference type="EMBL" id="SPQC01000024">
    <property type="protein sequence ID" value="TFU21950.1"/>
    <property type="molecule type" value="Genomic_DNA"/>
</dbReference>
<organism evidence="2 3">
    <name type="scientific">Rothia nasimurium</name>
    <dbReference type="NCBI Taxonomy" id="85336"/>
    <lineage>
        <taxon>Bacteria</taxon>
        <taxon>Bacillati</taxon>
        <taxon>Actinomycetota</taxon>
        <taxon>Actinomycetes</taxon>
        <taxon>Micrococcales</taxon>
        <taxon>Micrococcaceae</taxon>
        <taxon>Rothia</taxon>
    </lineage>
</organism>